<dbReference type="Proteomes" id="UP001302321">
    <property type="component" value="Unassembled WGS sequence"/>
</dbReference>
<feature type="transmembrane region" description="Helical" evidence="6">
    <location>
        <begin position="260"/>
        <end position="282"/>
    </location>
</feature>
<dbReference type="Pfam" id="PF03595">
    <property type="entry name" value="SLAC1"/>
    <property type="match status" value="1"/>
</dbReference>
<feature type="compositionally biased region" description="Polar residues" evidence="5">
    <location>
        <begin position="31"/>
        <end position="48"/>
    </location>
</feature>
<dbReference type="InterPro" id="IPR004695">
    <property type="entry name" value="SLAC1/Mae1/Ssu1/TehA"/>
</dbReference>
<dbReference type="CDD" id="cd09317">
    <property type="entry name" value="TDT_Mae1_like"/>
    <property type="match status" value="1"/>
</dbReference>
<evidence type="ECO:0000256" key="5">
    <source>
        <dbReference type="SAM" id="MobiDB-lite"/>
    </source>
</evidence>
<name>A0AAN6VZN9_9PEZI</name>
<evidence type="ECO:0000256" key="3">
    <source>
        <dbReference type="ARBA" id="ARBA00022989"/>
    </source>
</evidence>
<organism evidence="7 8">
    <name type="scientific">Triangularia setosa</name>
    <dbReference type="NCBI Taxonomy" id="2587417"/>
    <lineage>
        <taxon>Eukaryota</taxon>
        <taxon>Fungi</taxon>
        <taxon>Dikarya</taxon>
        <taxon>Ascomycota</taxon>
        <taxon>Pezizomycotina</taxon>
        <taxon>Sordariomycetes</taxon>
        <taxon>Sordariomycetidae</taxon>
        <taxon>Sordariales</taxon>
        <taxon>Podosporaceae</taxon>
        <taxon>Triangularia</taxon>
    </lineage>
</organism>
<comment type="caution">
    <text evidence="7">The sequence shown here is derived from an EMBL/GenBank/DDBJ whole genome shotgun (WGS) entry which is preliminary data.</text>
</comment>
<accession>A0AAN6VZN9</accession>
<feature type="transmembrane region" description="Helical" evidence="6">
    <location>
        <begin position="421"/>
        <end position="442"/>
    </location>
</feature>
<gene>
    <name evidence="7" type="ORF">QBC36DRAFT_197388</name>
</gene>
<feature type="transmembrane region" description="Helical" evidence="6">
    <location>
        <begin position="225"/>
        <end position="248"/>
    </location>
</feature>
<evidence type="ECO:0000313" key="8">
    <source>
        <dbReference type="Proteomes" id="UP001302321"/>
    </source>
</evidence>
<proteinExistence type="predicted"/>
<dbReference type="PANTHER" id="PTHR31162">
    <property type="entry name" value="MALIC ACID TRANSPORT PROTEIN-RELATED"/>
    <property type="match status" value="1"/>
</dbReference>
<keyword evidence="3 6" id="KW-1133">Transmembrane helix</keyword>
<evidence type="ECO:0000256" key="2">
    <source>
        <dbReference type="ARBA" id="ARBA00022692"/>
    </source>
</evidence>
<feature type="transmembrane region" description="Helical" evidence="6">
    <location>
        <begin position="114"/>
        <end position="136"/>
    </location>
</feature>
<evidence type="ECO:0000256" key="6">
    <source>
        <dbReference type="SAM" id="Phobius"/>
    </source>
</evidence>
<dbReference type="Gene3D" id="1.50.10.150">
    <property type="entry name" value="Voltage-dependent anion channel"/>
    <property type="match status" value="1"/>
</dbReference>
<dbReference type="EMBL" id="MU866445">
    <property type="protein sequence ID" value="KAK4172265.1"/>
    <property type="molecule type" value="Genomic_DNA"/>
</dbReference>
<feature type="transmembrane region" description="Helical" evidence="6">
    <location>
        <begin position="148"/>
        <end position="173"/>
    </location>
</feature>
<evidence type="ECO:0000313" key="7">
    <source>
        <dbReference type="EMBL" id="KAK4172265.1"/>
    </source>
</evidence>
<dbReference type="PANTHER" id="PTHR31162:SF0">
    <property type="entry name" value="MALIC ACID TRANSPORT PROTEIN"/>
    <property type="match status" value="1"/>
</dbReference>
<evidence type="ECO:0000256" key="4">
    <source>
        <dbReference type="ARBA" id="ARBA00023136"/>
    </source>
</evidence>
<sequence>MPTSVQDYQPAMTSGTTALADLGLITSRLTGRQGSISDPESAMSTITDQCAPIPPTPRGRTPPPPPPPRRRASVSVNAVAHNDSFDETGAEPRLAVLQRIPTYLQPPLPWRERLLHFTFAWYTVTMSTSGIAMVTALTPHRFTGLSTIGLIIFLLDLLAFLFITVMIILRFVLYQHTFRRAFTRPGEALFIPTLWLSLCAMLLNLDEYGRIFLSTSAYMRLAPFMRVAFWTYLAVTFLFSVLQYHLLFTVKEERRLSINAMTPAWILPIFPVMLAGSLAGTLARSQPAVEALEMISAGLAAQGLGILVSMFYYSTYLSRLMAFGLPVQRPGMFIAVGPPSFTCSALVAMAGEVPRILVGLPAIEVITFSGGNPGVNIQTLGAGIRLLAMTTAVFLWGLSFWFFANATAAVVAGMPDRKFHLSWWSFVFPNVGFTLACIRMGRVLESEGILWFSTVMTVLLVAAWGFIGFRCAVAVYKREIVWPGHDEDSL</sequence>
<evidence type="ECO:0000256" key="1">
    <source>
        <dbReference type="ARBA" id="ARBA00004141"/>
    </source>
</evidence>
<reference evidence="7" key="1">
    <citation type="journal article" date="2023" name="Mol. Phylogenet. Evol.">
        <title>Genome-scale phylogeny and comparative genomics of the fungal order Sordariales.</title>
        <authorList>
            <person name="Hensen N."/>
            <person name="Bonometti L."/>
            <person name="Westerberg I."/>
            <person name="Brannstrom I.O."/>
            <person name="Guillou S."/>
            <person name="Cros-Aarteil S."/>
            <person name="Calhoun S."/>
            <person name="Haridas S."/>
            <person name="Kuo A."/>
            <person name="Mondo S."/>
            <person name="Pangilinan J."/>
            <person name="Riley R."/>
            <person name="LaButti K."/>
            <person name="Andreopoulos B."/>
            <person name="Lipzen A."/>
            <person name="Chen C."/>
            <person name="Yan M."/>
            <person name="Daum C."/>
            <person name="Ng V."/>
            <person name="Clum A."/>
            <person name="Steindorff A."/>
            <person name="Ohm R.A."/>
            <person name="Martin F."/>
            <person name="Silar P."/>
            <person name="Natvig D.O."/>
            <person name="Lalanne C."/>
            <person name="Gautier V."/>
            <person name="Ament-Velasquez S.L."/>
            <person name="Kruys A."/>
            <person name="Hutchinson M.I."/>
            <person name="Powell A.J."/>
            <person name="Barry K."/>
            <person name="Miller A.N."/>
            <person name="Grigoriev I.V."/>
            <person name="Debuchy R."/>
            <person name="Gladieux P."/>
            <person name="Hiltunen Thoren M."/>
            <person name="Johannesson H."/>
        </authorList>
    </citation>
    <scope>NUCLEOTIDE SEQUENCE</scope>
    <source>
        <strain evidence="7">CBS 892.96</strain>
    </source>
</reference>
<feature type="transmembrane region" description="Helical" evidence="6">
    <location>
        <begin position="393"/>
        <end position="414"/>
    </location>
</feature>
<reference evidence="7" key="2">
    <citation type="submission" date="2023-05" db="EMBL/GenBank/DDBJ databases">
        <authorList>
            <consortium name="Lawrence Berkeley National Laboratory"/>
            <person name="Steindorff A."/>
            <person name="Hensen N."/>
            <person name="Bonometti L."/>
            <person name="Westerberg I."/>
            <person name="Brannstrom I.O."/>
            <person name="Guillou S."/>
            <person name="Cros-Aarteil S."/>
            <person name="Calhoun S."/>
            <person name="Haridas S."/>
            <person name="Kuo A."/>
            <person name="Mondo S."/>
            <person name="Pangilinan J."/>
            <person name="Riley R."/>
            <person name="Labutti K."/>
            <person name="Andreopoulos B."/>
            <person name="Lipzen A."/>
            <person name="Chen C."/>
            <person name="Yanf M."/>
            <person name="Daum C."/>
            <person name="Ng V."/>
            <person name="Clum A."/>
            <person name="Ohm R."/>
            <person name="Martin F."/>
            <person name="Silar P."/>
            <person name="Natvig D."/>
            <person name="Lalanne C."/>
            <person name="Gautier V."/>
            <person name="Ament-Velasquez S.L."/>
            <person name="Kruys A."/>
            <person name="Hutchinson M.I."/>
            <person name="Powell A.J."/>
            <person name="Barry K."/>
            <person name="Miller A.N."/>
            <person name="Grigoriev I.V."/>
            <person name="Debuchy R."/>
            <person name="Gladieux P."/>
            <person name="Thoren M.H."/>
            <person name="Johannesson H."/>
        </authorList>
    </citation>
    <scope>NUCLEOTIDE SEQUENCE</scope>
    <source>
        <strain evidence="7">CBS 892.96</strain>
    </source>
</reference>
<dbReference type="GO" id="GO:0015140">
    <property type="term" value="F:malate transmembrane transporter activity"/>
    <property type="evidence" value="ECO:0007669"/>
    <property type="project" value="InterPro"/>
</dbReference>
<keyword evidence="4 6" id="KW-0472">Membrane</keyword>
<keyword evidence="8" id="KW-1185">Reference proteome</keyword>
<dbReference type="GO" id="GO:0016020">
    <property type="term" value="C:membrane"/>
    <property type="evidence" value="ECO:0007669"/>
    <property type="project" value="UniProtKB-SubCell"/>
</dbReference>
<protein>
    <submittedName>
        <fullName evidence="7">Voltage-dependent anion channel-domain-containing protein</fullName>
    </submittedName>
</protein>
<keyword evidence="2 6" id="KW-0812">Transmembrane</keyword>
<comment type="subcellular location">
    <subcellularLocation>
        <location evidence="1">Membrane</location>
        <topology evidence="1">Multi-pass membrane protein</topology>
    </subcellularLocation>
</comment>
<dbReference type="InterPro" id="IPR038665">
    <property type="entry name" value="Voltage-dep_anion_channel_sf"/>
</dbReference>
<dbReference type="AlphaFoldDB" id="A0AAN6VZN9"/>
<dbReference type="InterPro" id="IPR030185">
    <property type="entry name" value="Mae1"/>
</dbReference>
<feature type="transmembrane region" description="Helical" evidence="6">
    <location>
        <begin position="294"/>
        <end position="313"/>
    </location>
</feature>
<feature type="transmembrane region" description="Helical" evidence="6">
    <location>
        <begin position="448"/>
        <end position="469"/>
    </location>
</feature>
<feature type="compositionally biased region" description="Pro residues" evidence="5">
    <location>
        <begin position="52"/>
        <end position="67"/>
    </location>
</feature>
<feature type="region of interest" description="Disordered" evidence="5">
    <location>
        <begin position="31"/>
        <end position="72"/>
    </location>
</feature>